<name>A0ABY9JTD9_9BACI</name>
<dbReference type="RefSeq" id="WP_264189995.1">
    <property type="nucleotide sequence ID" value="NZ_CP129013.1"/>
</dbReference>
<evidence type="ECO:0000313" key="3">
    <source>
        <dbReference type="Proteomes" id="UP001197974"/>
    </source>
</evidence>
<proteinExistence type="predicted"/>
<keyword evidence="1" id="KW-0472">Membrane</keyword>
<evidence type="ECO:0000256" key="1">
    <source>
        <dbReference type="SAM" id="Phobius"/>
    </source>
</evidence>
<feature type="transmembrane region" description="Helical" evidence="1">
    <location>
        <begin position="21"/>
        <end position="41"/>
    </location>
</feature>
<organism evidence="2 3">
    <name type="scientific">Bacillus carboniphilus</name>
    <dbReference type="NCBI Taxonomy" id="86663"/>
    <lineage>
        <taxon>Bacteria</taxon>
        <taxon>Bacillati</taxon>
        <taxon>Bacillota</taxon>
        <taxon>Bacilli</taxon>
        <taxon>Bacillales</taxon>
        <taxon>Bacillaceae</taxon>
        <taxon>Bacillus</taxon>
    </lineage>
</organism>
<dbReference type="Proteomes" id="UP001197974">
    <property type="component" value="Chromosome"/>
</dbReference>
<keyword evidence="1" id="KW-1133">Transmembrane helix</keyword>
<reference evidence="2 3" key="1">
    <citation type="submission" date="2023-06" db="EMBL/GenBank/DDBJ databases">
        <title>Five Gram-positive bacteria isolated from mangrove sediments in Shenzhen, Guangdong, China.</title>
        <authorList>
            <person name="Yu S."/>
            <person name="Zheng W."/>
            <person name="Huang Y."/>
        </authorList>
    </citation>
    <scope>NUCLEOTIDE SEQUENCE [LARGE SCALE GENOMIC DNA]</scope>
    <source>
        <strain evidence="2 3">SaN35-3</strain>
    </source>
</reference>
<sequence>MSNYWMTPEQIEQRQARKKKLFYVLVPVFAAVGSAVFTLWFG</sequence>
<protein>
    <submittedName>
        <fullName evidence="2">Uncharacterized protein</fullName>
    </submittedName>
</protein>
<keyword evidence="1" id="KW-0812">Transmembrane</keyword>
<evidence type="ECO:0000313" key="2">
    <source>
        <dbReference type="EMBL" id="WLR42656.1"/>
    </source>
</evidence>
<dbReference type="EMBL" id="CP129013">
    <property type="protein sequence ID" value="WLR42656.1"/>
    <property type="molecule type" value="Genomic_DNA"/>
</dbReference>
<keyword evidence="3" id="KW-1185">Reference proteome</keyword>
<accession>A0ABY9JTD9</accession>
<gene>
    <name evidence="2" type="ORF">LC087_18575</name>
</gene>